<keyword evidence="2" id="KW-1133">Transmembrane helix</keyword>
<keyword evidence="2" id="KW-0812">Transmembrane</keyword>
<keyword evidence="2" id="KW-0472">Membrane</keyword>
<dbReference type="RefSeq" id="WP_244309008.1">
    <property type="nucleotide sequence ID" value="NZ_VLKY01000004.1"/>
</dbReference>
<keyword evidence="4" id="KW-1185">Reference proteome</keyword>
<dbReference type="Proteomes" id="UP000316905">
    <property type="component" value="Unassembled WGS sequence"/>
</dbReference>
<evidence type="ECO:0000256" key="2">
    <source>
        <dbReference type="SAM" id="Phobius"/>
    </source>
</evidence>
<name>A0A562QFV4_9PSED</name>
<accession>A0A562QFV4</accession>
<feature type="transmembrane region" description="Helical" evidence="2">
    <location>
        <begin position="105"/>
        <end position="129"/>
    </location>
</feature>
<evidence type="ECO:0008006" key="5">
    <source>
        <dbReference type="Google" id="ProtNLM"/>
    </source>
</evidence>
<evidence type="ECO:0000313" key="4">
    <source>
        <dbReference type="Proteomes" id="UP000316905"/>
    </source>
</evidence>
<protein>
    <recommendedName>
        <fullName evidence="5">3-phosphoshikimate 1-carboxyvinyltransferase</fullName>
    </recommendedName>
</protein>
<dbReference type="AlphaFoldDB" id="A0A562QFV4"/>
<gene>
    <name evidence="3" type="ORF">IQ22_01550</name>
</gene>
<evidence type="ECO:0000256" key="1">
    <source>
        <dbReference type="SAM" id="MobiDB-lite"/>
    </source>
</evidence>
<proteinExistence type="predicted"/>
<comment type="caution">
    <text evidence="3">The sequence shown here is derived from an EMBL/GenBank/DDBJ whole genome shotgun (WGS) entry which is preliminary data.</text>
</comment>
<dbReference type="EMBL" id="VLKY01000004">
    <property type="protein sequence ID" value="TWI55624.1"/>
    <property type="molecule type" value="Genomic_DNA"/>
</dbReference>
<sequence length="154" mass="17547">MQENNTHPHSNFAQTSLEQAPQQRTDKFVQGLKERLPVHLKDSFTPDQLAALQLIFGARAWGRHTLDYRTNLTFWRKRYYLILLAGHSSSAPTRNSSEVSLFLKAFITGLLMLCSLVAATVLVVLVLYLMKSALNINYLPDFSFGVWDSFKDIL</sequence>
<organism evidence="3 4">
    <name type="scientific">Pseudomonas duriflava</name>
    <dbReference type="NCBI Taxonomy" id="459528"/>
    <lineage>
        <taxon>Bacteria</taxon>
        <taxon>Pseudomonadati</taxon>
        <taxon>Pseudomonadota</taxon>
        <taxon>Gammaproteobacteria</taxon>
        <taxon>Pseudomonadales</taxon>
        <taxon>Pseudomonadaceae</taxon>
        <taxon>Pseudomonas</taxon>
    </lineage>
</organism>
<feature type="region of interest" description="Disordered" evidence="1">
    <location>
        <begin position="1"/>
        <end position="22"/>
    </location>
</feature>
<evidence type="ECO:0000313" key="3">
    <source>
        <dbReference type="EMBL" id="TWI55624.1"/>
    </source>
</evidence>
<reference evidence="3 4" key="1">
    <citation type="journal article" date="2015" name="Stand. Genomic Sci.">
        <title>Genomic Encyclopedia of Bacterial and Archaeal Type Strains, Phase III: the genomes of soil and plant-associated and newly described type strains.</title>
        <authorList>
            <person name="Whitman W.B."/>
            <person name="Woyke T."/>
            <person name="Klenk H.P."/>
            <person name="Zhou Y."/>
            <person name="Lilburn T.G."/>
            <person name="Beck B.J."/>
            <person name="De Vos P."/>
            <person name="Vandamme P."/>
            <person name="Eisen J.A."/>
            <person name="Garrity G."/>
            <person name="Hugenholtz P."/>
            <person name="Kyrpides N.C."/>
        </authorList>
    </citation>
    <scope>NUCLEOTIDE SEQUENCE [LARGE SCALE GENOMIC DNA]</scope>
    <source>
        <strain evidence="3 4">CGMCC 1.6858</strain>
    </source>
</reference>